<organism evidence="1">
    <name type="scientific">Vecturithrix granuli</name>
    <dbReference type="NCBI Taxonomy" id="1499967"/>
    <lineage>
        <taxon>Bacteria</taxon>
        <taxon>Candidatus Moduliflexota</taxon>
        <taxon>Candidatus Vecturitrichia</taxon>
        <taxon>Candidatus Vecturitrichales</taxon>
        <taxon>Candidatus Vecturitrichaceae</taxon>
        <taxon>Candidatus Vecturithrix</taxon>
    </lineage>
</organism>
<sequence>MLRHMTGCEHIARKKLSTELSTQLTIYYSMNYENFSKSIVDYSQNNSVNTWDKCQGIGG</sequence>
<gene>
    <name evidence="1" type="ORF">U27_02377</name>
</gene>
<dbReference type="EMBL" id="DF820463">
    <property type="protein sequence ID" value="GAK55543.1"/>
    <property type="molecule type" value="Genomic_DNA"/>
</dbReference>
<evidence type="ECO:0000313" key="2">
    <source>
        <dbReference type="Proteomes" id="UP000030661"/>
    </source>
</evidence>
<evidence type="ECO:0000313" key="1">
    <source>
        <dbReference type="EMBL" id="GAK55543.1"/>
    </source>
</evidence>
<accession>A0A0S6W789</accession>
<protein>
    <submittedName>
        <fullName evidence="1">Uncharacterized protein</fullName>
    </submittedName>
</protein>
<dbReference type="HOGENOM" id="CLU_2950891_0_0_0"/>
<keyword evidence="2" id="KW-1185">Reference proteome</keyword>
<name>A0A0S6W789_VECG1</name>
<reference evidence="1" key="1">
    <citation type="journal article" date="2015" name="PeerJ">
        <title>First genomic representation of candidate bacterial phylum KSB3 points to enhanced environmental sensing as a trigger of wastewater bulking.</title>
        <authorList>
            <person name="Sekiguchi Y."/>
            <person name="Ohashi A."/>
            <person name="Parks D.H."/>
            <person name="Yamauchi T."/>
            <person name="Tyson G.W."/>
            <person name="Hugenholtz P."/>
        </authorList>
    </citation>
    <scope>NUCLEOTIDE SEQUENCE [LARGE SCALE GENOMIC DNA]</scope>
</reference>
<dbReference type="Proteomes" id="UP000030661">
    <property type="component" value="Unassembled WGS sequence"/>
</dbReference>
<dbReference type="AlphaFoldDB" id="A0A0S6W789"/>
<proteinExistence type="predicted"/>